<gene>
    <name evidence="4" type="ORF">POTOM_003788</name>
</gene>
<dbReference type="AlphaFoldDB" id="A0A8X8AP53"/>
<proteinExistence type="inferred from homology"/>
<organism evidence="4 5">
    <name type="scientific">Populus tomentosa</name>
    <name type="common">Chinese white poplar</name>
    <dbReference type="NCBI Taxonomy" id="118781"/>
    <lineage>
        <taxon>Eukaryota</taxon>
        <taxon>Viridiplantae</taxon>
        <taxon>Streptophyta</taxon>
        <taxon>Embryophyta</taxon>
        <taxon>Tracheophyta</taxon>
        <taxon>Spermatophyta</taxon>
        <taxon>Magnoliopsida</taxon>
        <taxon>eudicotyledons</taxon>
        <taxon>Gunneridae</taxon>
        <taxon>Pentapetalae</taxon>
        <taxon>rosids</taxon>
        <taxon>fabids</taxon>
        <taxon>Malpighiales</taxon>
        <taxon>Salicaceae</taxon>
        <taxon>Saliceae</taxon>
        <taxon>Populus</taxon>
    </lineage>
</organism>
<evidence type="ECO:0000259" key="3">
    <source>
        <dbReference type="Pfam" id="PF02797"/>
    </source>
</evidence>
<comment type="caution">
    <text evidence="4">The sequence shown here is derived from an EMBL/GenBank/DDBJ whole genome shotgun (WGS) entry which is preliminary data.</text>
</comment>
<dbReference type="InterPro" id="IPR011141">
    <property type="entry name" value="Polyketide_synthase_type-III"/>
</dbReference>
<evidence type="ECO:0000313" key="5">
    <source>
        <dbReference type="Proteomes" id="UP000886885"/>
    </source>
</evidence>
<dbReference type="GO" id="GO:0016747">
    <property type="term" value="F:acyltransferase activity, transferring groups other than amino-acyl groups"/>
    <property type="evidence" value="ECO:0007669"/>
    <property type="project" value="InterPro"/>
</dbReference>
<dbReference type="EMBL" id="JAAWWB010000002">
    <property type="protein sequence ID" value="KAG6787743.1"/>
    <property type="molecule type" value="Genomic_DNA"/>
</dbReference>
<accession>A0A8X8AP53</accession>
<dbReference type="InterPro" id="IPR001099">
    <property type="entry name" value="Chalcone/stilbene_synt_N"/>
</dbReference>
<evidence type="ECO:0000256" key="1">
    <source>
        <dbReference type="RuleBase" id="RU003633"/>
    </source>
</evidence>
<dbReference type="InterPro" id="IPR012328">
    <property type="entry name" value="Chalcone/stilbene_synt_C"/>
</dbReference>
<name>A0A8X8AP53_POPTO</name>
<dbReference type="PANTHER" id="PTHR11877">
    <property type="entry name" value="HYDROXYMETHYLGLUTARYL-COA SYNTHASE"/>
    <property type="match status" value="1"/>
</dbReference>
<feature type="domain" description="Chalcone/stilbene synthase N-terminal" evidence="2">
    <location>
        <begin position="1"/>
        <end position="96"/>
    </location>
</feature>
<dbReference type="PANTHER" id="PTHR11877:SF57">
    <property type="entry name" value="CHALCONE SYNTHASE"/>
    <property type="match status" value="1"/>
</dbReference>
<comment type="similarity">
    <text evidence="1">Belongs to the thiolase-like superfamily. Chalcone/stilbene synthases family.</text>
</comment>
<dbReference type="OrthoDB" id="1500228at2759"/>
<sequence>MYLNEDTIMKNPSLSTYDAASLDARQEILVTEVPKLGKEAALKAIEEWGQPKSKITHLIFCTSSGIHIPGADHELTKLPGLERSVKRFMIYVKWGCPVTCIKWCPRLLRKALRNAWWRHSVHDMGSRTGILCFTLSILEFEEHIDFTKDKLRATRNLLTEYGNMWSPSVFFVLDEMRRRSAKEGKATTGEGLDPGVLFGFGPGVTSRP</sequence>
<evidence type="ECO:0000313" key="4">
    <source>
        <dbReference type="EMBL" id="KAG6787743.1"/>
    </source>
</evidence>
<reference evidence="4" key="1">
    <citation type="journal article" date="2020" name="bioRxiv">
        <title>Hybrid origin of Populus tomentosa Carr. identified through genome sequencing and phylogenomic analysis.</title>
        <authorList>
            <person name="An X."/>
            <person name="Gao K."/>
            <person name="Chen Z."/>
            <person name="Li J."/>
            <person name="Yang X."/>
            <person name="Yang X."/>
            <person name="Zhou J."/>
            <person name="Guo T."/>
            <person name="Zhao T."/>
            <person name="Huang S."/>
            <person name="Miao D."/>
            <person name="Khan W.U."/>
            <person name="Rao P."/>
            <person name="Ye M."/>
            <person name="Lei B."/>
            <person name="Liao W."/>
            <person name="Wang J."/>
            <person name="Ji L."/>
            <person name="Li Y."/>
            <person name="Guo B."/>
            <person name="Mustafa N.S."/>
            <person name="Li S."/>
            <person name="Yun Q."/>
            <person name="Keller S.R."/>
            <person name="Mao J."/>
            <person name="Zhang R."/>
            <person name="Strauss S.H."/>
        </authorList>
    </citation>
    <scope>NUCLEOTIDE SEQUENCE</scope>
    <source>
        <strain evidence="4">GM15</strain>
        <tissue evidence="4">Leaf</tissue>
    </source>
</reference>
<dbReference type="Pfam" id="PF00195">
    <property type="entry name" value="Chal_sti_synt_N"/>
    <property type="match status" value="1"/>
</dbReference>
<keyword evidence="5" id="KW-1185">Reference proteome</keyword>
<dbReference type="Pfam" id="PF02797">
    <property type="entry name" value="Chal_sti_synt_C"/>
    <property type="match status" value="1"/>
</dbReference>
<keyword evidence="1" id="KW-0808">Transferase</keyword>
<dbReference type="Proteomes" id="UP000886885">
    <property type="component" value="Chromosome 1D"/>
</dbReference>
<dbReference type="GO" id="GO:0030639">
    <property type="term" value="P:polyketide biosynthetic process"/>
    <property type="evidence" value="ECO:0007669"/>
    <property type="project" value="TreeGrafter"/>
</dbReference>
<evidence type="ECO:0000259" key="2">
    <source>
        <dbReference type="Pfam" id="PF00195"/>
    </source>
</evidence>
<protein>
    <recommendedName>
        <fullName evidence="6">Chalcone/stilbene synthase N-terminal domain-containing protein</fullName>
    </recommendedName>
</protein>
<evidence type="ECO:0008006" key="6">
    <source>
        <dbReference type="Google" id="ProtNLM"/>
    </source>
</evidence>
<feature type="domain" description="Chalcone/stilbene synthase C-terminal" evidence="3">
    <location>
        <begin position="139"/>
        <end position="205"/>
    </location>
</feature>
<keyword evidence="1" id="KW-0012">Acyltransferase</keyword>